<evidence type="ECO:0000256" key="1">
    <source>
        <dbReference type="ARBA" id="ARBA00004533"/>
    </source>
</evidence>
<keyword evidence="4" id="KW-1003">Cell membrane</keyword>
<dbReference type="RefSeq" id="WP_197167181.1">
    <property type="nucleotide sequence ID" value="NZ_JADZGI010000007.1"/>
</dbReference>
<dbReference type="InterPro" id="IPR014030">
    <property type="entry name" value="Ketoacyl_synth_N"/>
</dbReference>
<dbReference type="AlphaFoldDB" id="A0A931MMH5"/>
<dbReference type="GO" id="GO:0006633">
    <property type="term" value="P:fatty acid biosynthetic process"/>
    <property type="evidence" value="ECO:0007669"/>
    <property type="project" value="InterPro"/>
</dbReference>
<comment type="function">
    <text evidence="10">Proposed to synthesize NOD factor fatty acyl chain. Involved in the synthesis of a highly unsaturated fatty acid moiety, which forms part of a lipo-oligosaccharide that is responsible for host specificity.</text>
</comment>
<evidence type="ECO:0000256" key="9">
    <source>
        <dbReference type="ARBA" id="ARBA00023136"/>
    </source>
</evidence>
<protein>
    <recommendedName>
        <fullName evidence="11">Nodulation protein E</fullName>
    </recommendedName>
    <alternativeName>
        <fullName evidence="12">Host-specificity of nodulation protein B</fullName>
    </alternativeName>
</protein>
<evidence type="ECO:0000256" key="4">
    <source>
        <dbReference type="ARBA" id="ARBA00022475"/>
    </source>
</evidence>
<dbReference type="GO" id="GO:0005886">
    <property type="term" value="C:plasma membrane"/>
    <property type="evidence" value="ECO:0007669"/>
    <property type="project" value="UniProtKB-SubCell"/>
</dbReference>
<dbReference type="EMBL" id="JADZGI010000007">
    <property type="protein sequence ID" value="MBH0115043.1"/>
    <property type="molecule type" value="Genomic_DNA"/>
</dbReference>
<keyword evidence="9" id="KW-0472">Membrane</keyword>
<dbReference type="CDD" id="cd00834">
    <property type="entry name" value="KAS_I_II"/>
    <property type="match status" value="1"/>
</dbReference>
<evidence type="ECO:0000256" key="3">
    <source>
        <dbReference type="ARBA" id="ARBA00022458"/>
    </source>
</evidence>
<organism evidence="15 16">
    <name type="scientific">Novosphingobium aureum</name>
    <dbReference type="NCBI Taxonomy" id="2792964"/>
    <lineage>
        <taxon>Bacteria</taxon>
        <taxon>Pseudomonadati</taxon>
        <taxon>Pseudomonadota</taxon>
        <taxon>Alphaproteobacteria</taxon>
        <taxon>Sphingomonadales</taxon>
        <taxon>Sphingomonadaceae</taxon>
        <taxon>Novosphingobium</taxon>
    </lineage>
</organism>
<keyword evidence="16" id="KW-1185">Reference proteome</keyword>
<dbReference type="SMART" id="SM00825">
    <property type="entry name" value="PKS_KS"/>
    <property type="match status" value="1"/>
</dbReference>
<evidence type="ECO:0000256" key="2">
    <source>
        <dbReference type="ARBA" id="ARBA00008467"/>
    </source>
</evidence>
<evidence type="ECO:0000256" key="5">
    <source>
        <dbReference type="ARBA" id="ARBA00022519"/>
    </source>
</evidence>
<dbReference type="PROSITE" id="PS00606">
    <property type="entry name" value="KS3_1"/>
    <property type="match status" value="1"/>
</dbReference>
<evidence type="ECO:0000259" key="14">
    <source>
        <dbReference type="PROSITE" id="PS52004"/>
    </source>
</evidence>
<dbReference type="InterPro" id="IPR014031">
    <property type="entry name" value="Ketoacyl_synth_C"/>
</dbReference>
<comment type="similarity">
    <text evidence="2 13">Belongs to the thiolase-like superfamily. Beta-ketoacyl-ACP synthases family.</text>
</comment>
<keyword evidence="6 13" id="KW-0808">Transferase</keyword>
<dbReference type="NCBIfam" id="NF005589">
    <property type="entry name" value="PRK07314.1"/>
    <property type="match status" value="1"/>
</dbReference>
<dbReference type="Pfam" id="PF02801">
    <property type="entry name" value="Ketoacyl-synt_C"/>
    <property type="match status" value="1"/>
</dbReference>
<gene>
    <name evidence="15" type="ORF">I5E68_19035</name>
</gene>
<keyword evidence="8" id="KW-1133">Transmembrane helix</keyword>
<dbReference type="InterPro" id="IPR016039">
    <property type="entry name" value="Thiolase-like"/>
</dbReference>
<accession>A0A931MMH5</accession>
<proteinExistence type="inferred from homology"/>
<dbReference type="PANTHER" id="PTHR11712:SF352">
    <property type="entry name" value="3-OXOACYL-[ACYL-CARRIER-PROTEIN] SYNTHASE"/>
    <property type="match status" value="1"/>
</dbReference>
<dbReference type="SUPFAM" id="SSF53901">
    <property type="entry name" value="Thiolase-like"/>
    <property type="match status" value="2"/>
</dbReference>
<keyword evidence="3" id="KW-0536">Nodulation</keyword>
<comment type="subcellular location">
    <subcellularLocation>
        <location evidence="1">Cell inner membrane</location>
    </subcellularLocation>
</comment>
<dbReference type="Gene3D" id="3.40.47.10">
    <property type="match status" value="2"/>
</dbReference>
<evidence type="ECO:0000256" key="6">
    <source>
        <dbReference type="ARBA" id="ARBA00022679"/>
    </source>
</evidence>
<comment type="caution">
    <text evidence="15">The sequence shown here is derived from an EMBL/GenBank/DDBJ whole genome shotgun (WGS) entry which is preliminary data.</text>
</comment>
<keyword evidence="5" id="KW-0997">Cell inner membrane</keyword>
<dbReference type="InterPro" id="IPR020841">
    <property type="entry name" value="PKS_Beta-ketoAc_synthase_dom"/>
</dbReference>
<dbReference type="InterPro" id="IPR000794">
    <property type="entry name" value="Beta-ketoacyl_synthase"/>
</dbReference>
<feature type="domain" description="Ketosynthase family 3 (KS3)" evidence="14">
    <location>
        <begin position="1"/>
        <end position="399"/>
    </location>
</feature>
<dbReference type="Proteomes" id="UP000617634">
    <property type="component" value="Unassembled WGS sequence"/>
</dbReference>
<dbReference type="GO" id="GO:0004315">
    <property type="term" value="F:3-oxoacyl-[acyl-carrier-protein] synthase activity"/>
    <property type="evidence" value="ECO:0007669"/>
    <property type="project" value="InterPro"/>
</dbReference>
<keyword evidence="7" id="KW-0812">Transmembrane</keyword>
<dbReference type="Pfam" id="PF00109">
    <property type="entry name" value="ketoacyl-synt"/>
    <property type="match status" value="1"/>
</dbReference>
<evidence type="ECO:0000256" key="7">
    <source>
        <dbReference type="ARBA" id="ARBA00022692"/>
    </source>
</evidence>
<evidence type="ECO:0000256" key="12">
    <source>
        <dbReference type="ARBA" id="ARBA00041756"/>
    </source>
</evidence>
<evidence type="ECO:0000256" key="13">
    <source>
        <dbReference type="RuleBase" id="RU003694"/>
    </source>
</evidence>
<sequence>MKRVAITGLGAVSPAGLDVAGTWDAVVAGRSAIRPVQIDHDERMSCPIAAQVLDFTPEDHFAAKQLVALDRNSQFAVVAAREALAHSGLDPQSPQVRGAAAIVGVGAGGFLTLDAAFHKLYAEGGKRVHPFTVPRQMCSAAPSQVSMQLGLQGIAYGVTSACASGTHAVGQAFHLVRSGISTVAFAGGTEACITQGAIMAWEALRVLSSDTCRPFSKNRSGLVLGEGSAMLVLEDWDHAVARGATIHAEVLGFGANSDAGDLTSPDEENIALAMTLAIRDANLTPDKIGYVNAHGTGTAMNDAVESAAIRAVFEGAPPPVSSTKGVLGHSLGATGAMEALLSALALREQVIPPSANCDQPDADLGIDMVAEGARAAPFDAAMSNSFAFGGLNAVLVLGRA</sequence>
<evidence type="ECO:0000313" key="16">
    <source>
        <dbReference type="Proteomes" id="UP000617634"/>
    </source>
</evidence>
<dbReference type="PROSITE" id="PS52004">
    <property type="entry name" value="KS3_2"/>
    <property type="match status" value="1"/>
</dbReference>
<dbReference type="InterPro" id="IPR018201">
    <property type="entry name" value="Ketoacyl_synth_AS"/>
</dbReference>
<dbReference type="PANTHER" id="PTHR11712">
    <property type="entry name" value="POLYKETIDE SYNTHASE-RELATED"/>
    <property type="match status" value="1"/>
</dbReference>
<evidence type="ECO:0000256" key="8">
    <source>
        <dbReference type="ARBA" id="ARBA00022989"/>
    </source>
</evidence>
<evidence type="ECO:0000256" key="10">
    <source>
        <dbReference type="ARBA" id="ARBA00037576"/>
    </source>
</evidence>
<evidence type="ECO:0000313" key="15">
    <source>
        <dbReference type="EMBL" id="MBH0115043.1"/>
    </source>
</evidence>
<evidence type="ECO:0000256" key="11">
    <source>
        <dbReference type="ARBA" id="ARBA00039445"/>
    </source>
</evidence>
<reference evidence="15" key="1">
    <citation type="submission" date="2020-11" db="EMBL/GenBank/DDBJ databases">
        <title>Novosphingobium aureum sp. nov., a marine bacterium isolated from sediment of a salt flat.</title>
        <authorList>
            <person name="Yoo Y."/>
            <person name="Kim J.-J."/>
        </authorList>
    </citation>
    <scope>NUCLEOTIDE SEQUENCE</scope>
    <source>
        <strain evidence="15">YJ-S2-02</strain>
    </source>
</reference>
<name>A0A931MMH5_9SPHN</name>